<dbReference type="eggNOG" id="ENOG502QW29">
    <property type="taxonomic scope" value="Eukaryota"/>
</dbReference>
<dbReference type="EMBL" id="KB870806">
    <property type="protein sequence ID" value="EOA33290.1"/>
    <property type="molecule type" value="Genomic_DNA"/>
</dbReference>
<dbReference type="InterPro" id="IPR043151">
    <property type="entry name" value="BAH_sf"/>
</dbReference>
<dbReference type="NCBIfam" id="TIGR00675">
    <property type="entry name" value="dcm"/>
    <property type="match status" value="1"/>
</dbReference>
<comment type="catalytic activity">
    <reaction evidence="8 11">
        <text>a 2'-deoxycytidine in DNA + S-adenosyl-L-methionine = a 5-methyl-2'-deoxycytidine in DNA + S-adenosyl-L-homocysteine + H(+)</text>
        <dbReference type="Rhea" id="RHEA:13681"/>
        <dbReference type="Rhea" id="RHEA-COMP:11369"/>
        <dbReference type="Rhea" id="RHEA-COMP:11370"/>
        <dbReference type="ChEBI" id="CHEBI:15378"/>
        <dbReference type="ChEBI" id="CHEBI:57856"/>
        <dbReference type="ChEBI" id="CHEBI:59789"/>
        <dbReference type="ChEBI" id="CHEBI:85452"/>
        <dbReference type="ChEBI" id="CHEBI:85454"/>
        <dbReference type="EC" id="2.1.1.37"/>
    </reaction>
</comment>
<keyword evidence="7" id="KW-0539">Nucleus</keyword>
<dbReference type="InterPro" id="IPR023780">
    <property type="entry name" value="Chromo_domain"/>
</dbReference>
<dbReference type="OrthoDB" id="5376140at2759"/>
<evidence type="ECO:0000256" key="7">
    <source>
        <dbReference type="ARBA" id="ARBA00023242"/>
    </source>
</evidence>
<dbReference type="PRINTS" id="PR00105">
    <property type="entry name" value="C5METTRFRASE"/>
</dbReference>
<dbReference type="PANTHER" id="PTHR10629">
    <property type="entry name" value="CYTOSINE-SPECIFIC METHYLTRANSFERASE"/>
    <property type="match status" value="1"/>
</dbReference>
<dbReference type="PROSITE" id="PS50013">
    <property type="entry name" value="CHROMO_2"/>
    <property type="match status" value="1"/>
</dbReference>
<dbReference type="SUPFAM" id="SSF54160">
    <property type="entry name" value="Chromo domain-like"/>
    <property type="match status" value="1"/>
</dbReference>
<accession>R0I5H9</accession>
<evidence type="ECO:0000256" key="1">
    <source>
        <dbReference type="ARBA" id="ARBA00004123"/>
    </source>
</evidence>
<dbReference type="PROSITE" id="PS00094">
    <property type="entry name" value="C5_MTASE_1"/>
    <property type="match status" value="1"/>
</dbReference>
<evidence type="ECO:0000256" key="12">
    <source>
        <dbReference type="SAM" id="MobiDB-lite"/>
    </source>
</evidence>
<evidence type="ECO:0000256" key="2">
    <source>
        <dbReference type="ARBA" id="ARBA00022603"/>
    </source>
</evidence>
<evidence type="ECO:0000256" key="10">
    <source>
        <dbReference type="RuleBase" id="RU000416"/>
    </source>
</evidence>
<name>R0I5H9_9BRAS</name>
<dbReference type="PROSITE" id="PS00598">
    <property type="entry name" value="CHROMO_1"/>
    <property type="match status" value="1"/>
</dbReference>
<feature type="compositionally biased region" description="Acidic residues" evidence="12">
    <location>
        <begin position="386"/>
        <end position="410"/>
    </location>
</feature>
<dbReference type="GO" id="GO:0044027">
    <property type="term" value="P:negative regulation of gene expression via chromosomal CpG island methylation"/>
    <property type="evidence" value="ECO:0007669"/>
    <property type="project" value="TreeGrafter"/>
</dbReference>
<feature type="signal peptide" evidence="13">
    <location>
        <begin position="1"/>
        <end position="15"/>
    </location>
</feature>
<comment type="similarity">
    <text evidence="9 10">Belongs to the class I-like SAM-binding methyltransferase superfamily. C5-methyltransferase family.</text>
</comment>
<gene>
    <name evidence="16" type="ORF">CARUB_v10019778mg</name>
</gene>
<keyword evidence="6" id="KW-0238">DNA-binding</keyword>
<dbReference type="SMART" id="SM00298">
    <property type="entry name" value="CHROMO"/>
    <property type="match status" value="1"/>
</dbReference>
<evidence type="ECO:0000256" key="3">
    <source>
        <dbReference type="ARBA" id="ARBA00022679"/>
    </source>
</evidence>
<feature type="domain" description="BAH" evidence="15">
    <location>
        <begin position="131"/>
        <end position="249"/>
    </location>
</feature>
<dbReference type="GO" id="GO:0003886">
    <property type="term" value="F:DNA (cytosine-5-)-methyltransferase activity"/>
    <property type="evidence" value="ECO:0007669"/>
    <property type="project" value="UniProtKB-EC"/>
</dbReference>
<comment type="subcellular location">
    <subcellularLocation>
        <location evidence="1">Nucleus</location>
    </subcellularLocation>
</comment>
<evidence type="ECO:0000313" key="17">
    <source>
        <dbReference type="Proteomes" id="UP000029121"/>
    </source>
</evidence>
<proteinExistence type="inferred from homology"/>
<dbReference type="FunFam" id="3.90.120.10:FF:000003">
    <property type="entry name" value="DNA (cytosine-5)-methyltransferase 1"/>
    <property type="match status" value="1"/>
</dbReference>
<dbReference type="InterPro" id="IPR018117">
    <property type="entry name" value="C5_DNA_meth_AS"/>
</dbReference>
<dbReference type="Proteomes" id="UP000029121">
    <property type="component" value="Unassembled WGS sequence"/>
</dbReference>
<dbReference type="CDD" id="cd04716">
    <property type="entry name" value="BAH_plantDCM_I"/>
    <property type="match status" value="1"/>
</dbReference>
<dbReference type="SMART" id="SM00439">
    <property type="entry name" value="BAH"/>
    <property type="match status" value="1"/>
</dbReference>
<evidence type="ECO:0000256" key="4">
    <source>
        <dbReference type="ARBA" id="ARBA00022691"/>
    </source>
</evidence>
<evidence type="ECO:0000256" key="8">
    <source>
        <dbReference type="ARBA" id="ARBA00047422"/>
    </source>
</evidence>
<protein>
    <recommendedName>
        <fullName evidence="11">Cytosine-specific methyltransferase</fullName>
        <ecNumber evidence="11">2.1.1.37</ecNumber>
    </recommendedName>
</protein>
<dbReference type="InterPro" id="IPR000953">
    <property type="entry name" value="Chromo/chromo_shadow_dom"/>
</dbReference>
<feature type="compositionally biased region" description="Basic residues" evidence="12">
    <location>
        <begin position="40"/>
        <end position="50"/>
    </location>
</feature>
<keyword evidence="5" id="KW-0156">Chromatin regulator</keyword>
<dbReference type="Pfam" id="PF00385">
    <property type="entry name" value="Chromo"/>
    <property type="match status" value="1"/>
</dbReference>
<evidence type="ECO:0000256" key="13">
    <source>
        <dbReference type="SAM" id="SignalP"/>
    </source>
</evidence>
<dbReference type="Gene3D" id="3.40.50.150">
    <property type="entry name" value="Vaccinia Virus protein VP39"/>
    <property type="match status" value="2"/>
</dbReference>
<dbReference type="STRING" id="81985.R0I5H9"/>
<dbReference type="InterPro" id="IPR023779">
    <property type="entry name" value="Chromodomain_CS"/>
</dbReference>
<feature type="region of interest" description="Disordered" evidence="12">
    <location>
        <begin position="89"/>
        <end position="110"/>
    </location>
</feature>
<reference evidence="17" key="1">
    <citation type="journal article" date="2013" name="Nat. Genet.">
        <title>The Capsella rubella genome and the genomic consequences of rapid mating system evolution.</title>
        <authorList>
            <person name="Slotte T."/>
            <person name="Hazzouri K.M."/>
            <person name="Agren J.A."/>
            <person name="Koenig D."/>
            <person name="Maumus F."/>
            <person name="Guo Y.L."/>
            <person name="Steige K."/>
            <person name="Platts A.E."/>
            <person name="Escobar J.S."/>
            <person name="Newman L.K."/>
            <person name="Wang W."/>
            <person name="Mandakova T."/>
            <person name="Vello E."/>
            <person name="Smith L.M."/>
            <person name="Henz S.R."/>
            <person name="Steffen J."/>
            <person name="Takuno S."/>
            <person name="Brandvain Y."/>
            <person name="Coop G."/>
            <person name="Andolfatto P."/>
            <person name="Hu T.T."/>
            <person name="Blanchette M."/>
            <person name="Clark R.M."/>
            <person name="Quesneville H."/>
            <person name="Nordborg M."/>
            <person name="Gaut B.S."/>
            <person name="Lysak M.A."/>
            <person name="Jenkins J."/>
            <person name="Grimwood J."/>
            <person name="Chapman J."/>
            <person name="Prochnik S."/>
            <person name="Shu S."/>
            <person name="Rokhsar D."/>
            <person name="Schmutz J."/>
            <person name="Weigel D."/>
            <person name="Wright S.I."/>
        </authorList>
    </citation>
    <scope>NUCLEOTIDE SEQUENCE [LARGE SCALE GENOMIC DNA]</scope>
    <source>
        <strain evidence="17">cv. Monte Gargano</strain>
    </source>
</reference>
<dbReference type="GO" id="GO:0003682">
    <property type="term" value="F:chromatin binding"/>
    <property type="evidence" value="ECO:0007669"/>
    <property type="project" value="InterPro"/>
</dbReference>
<dbReference type="Gene3D" id="2.30.30.490">
    <property type="match status" value="1"/>
</dbReference>
<dbReference type="CDD" id="cd18635">
    <property type="entry name" value="CD_CMT3_like"/>
    <property type="match status" value="1"/>
</dbReference>
<dbReference type="GO" id="GO:0005634">
    <property type="term" value="C:nucleus"/>
    <property type="evidence" value="ECO:0007669"/>
    <property type="project" value="UniProtKB-SubCell"/>
</dbReference>
<dbReference type="InterPro" id="IPR050390">
    <property type="entry name" value="C5-Methyltransferase"/>
</dbReference>
<evidence type="ECO:0000256" key="6">
    <source>
        <dbReference type="ARBA" id="ARBA00023125"/>
    </source>
</evidence>
<feature type="non-terminal residue" evidence="16">
    <location>
        <position position="1"/>
    </location>
</feature>
<dbReference type="Pfam" id="PF01426">
    <property type="entry name" value="BAH"/>
    <property type="match status" value="1"/>
</dbReference>
<feature type="chain" id="PRO_5012271816" description="Cytosine-specific methyltransferase" evidence="13">
    <location>
        <begin position="16"/>
        <end position="865"/>
    </location>
</feature>
<feature type="active site" evidence="9">
    <location>
        <position position="491"/>
    </location>
</feature>
<keyword evidence="13" id="KW-0732">Signal</keyword>
<evidence type="ECO:0000256" key="11">
    <source>
        <dbReference type="RuleBase" id="RU000417"/>
    </source>
</evidence>
<evidence type="ECO:0000256" key="5">
    <source>
        <dbReference type="ARBA" id="ARBA00022853"/>
    </source>
</evidence>
<dbReference type="PANTHER" id="PTHR10629:SF50">
    <property type="entry name" value="DNA (CYTOSINE-5)-METHYLTRANSFERASE CMT3"/>
    <property type="match status" value="1"/>
</dbReference>
<sequence length="865" mass="97466">VSLISFFTLVKLASSSPTLIMAPKRKRASAKDGDTNFAPKPRKSSPKRAKTVKEEPVPVVEEEDSTIARFLDEPIPELEAKTTWPDRYKPIEVKKPKPPAKRKKKTDDDDEEEEIIRARCHFRRAIVDECQTYELNDDAYVEAGEGKAPFICKIVEMFEGADGKLYFTAQWFYRASDTVIGMHSALINEKRVFFSKDRNTNELGTLLKRLKILMIPLNENTETIDATKSCDYFCDMNYLLPYSTFEALQQDNKMAISESSTISSDTEVNERAAVISGDEEASQATGSKREATMLDLYCGCGAMSTGLCMGAQLAGLNLVTKWAVDMNPHACKSLEHNHPETQVRNMSAEDFLLLLKEWLKLCIHFSLRTCPNSEEYNNLYGMSNVEDNEDESKESDNEDEGKESDNEDNGEVFTVEKIVGISFGDPKKIKERGLYLKVRWQGYKPSDDTWEPIEGLSNCREKIKEFVKRGYKAGILPLQGGVDVICGGPPCQGISGHNRFRNSEEPLDDEKNKQLLVYMNIVEFLKPKYVLMENVVDMLKFAKGYLARYAVGRLIQMNYQSRMGMMAAGAYGLAQFRMRFFLCGALSSETLPQFPLPTHDVVVRGNVPVEFEGNTVAYNVGHTVKLEDKLLLKDVISDLPAIANSEVRDEIPYDKNPETPFQQFIRLRKDEKLGSSKNSKSKKPVLYDHHPLNLNKDDYQRVCSVPKRKGANFRDFPGVVVGPGNVVHMDESRSVYLESGKSLVPYYAVNFVDGTSTKPFGRLWWDETVPTVVTRAEPHNQVIIHPQQDRVLSIRENARLQGFPDDYKLFGPTKQKYIQVGNAVAVPVAKALGYALAMAFQGLTVGDEGDYPLFTLPQGFAHMKP</sequence>
<dbReference type="KEGG" id="crb:17896356"/>
<organism evidence="16 17">
    <name type="scientific">Capsella rubella</name>
    <dbReference type="NCBI Taxonomy" id="81985"/>
    <lineage>
        <taxon>Eukaryota</taxon>
        <taxon>Viridiplantae</taxon>
        <taxon>Streptophyta</taxon>
        <taxon>Embryophyta</taxon>
        <taxon>Tracheophyta</taxon>
        <taxon>Spermatophyta</taxon>
        <taxon>Magnoliopsida</taxon>
        <taxon>eudicotyledons</taxon>
        <taxon>Gunneridae</taxon>
        <taxon>Pentapetalae</taxon>
        <taxon>rosids</taxon>
        <taxon>malvids</taxon>
        <taxon>Brassicales</taxon>
        <taxon>Brassicaceae</taxon>
        <taxon>Camelineae</taxon>
        <taxon>Capsella</taxon>
    </lineage>
</organism>
<dbReference type="EC" id="2.1.1.37" evidence="11"/>
<evidence type="ECO:0000313" key="16">
    <source>
        <dbReference type="EMBL" id="EOA33290.1"/>
    </source>
</evidence>
<dbReference type="InterPro" id="IPR001025">
    <property type="entry name" value="BAH_dom"/>
</dbReference>
<feature type="domain" description="Chromo" evidence="14">
    <location>
        <begin position="413"/>
        <end position="469"/>
    </location>
</feature>
<feature type="region of interest" description="Disordered" evidence="12">
    <location>
        <begin position="381"/>
        <end position="410"/>
    </location>
</feature>
<dbReference type="InterPro" id="IPR001525">
    <property type="entry name" value="C5_MeTfrase"/>
</dbReference>
<dbReference type="GO" id="GO:0032259">
    <property type="term" value="P:methylation"/>
    <property type="evidence" value="ECO:0007669"/>
    <property type="project" value="UniProtKB-KW"/>
</dbReference>
<dbReference type="Pfam" id="PF00145">
    <property type="entry name" value="DNA_methylase"/>
    <property type="match status" value="1"/>
</dbReference>
<dbReference type="InterPro" id="IPR016197">
    <property type="entry name" value="Chromo-like_dom_sf"/>
</dbReference>
<dbReference type="AlphaFoldDB" id="R0I5H9"/>
<dbReference type="PROSITE" id="PS51038">
    <property type="entry name" value="BAH"/>
    <property type="match status" value="1"/>
</dbReference>
<keyword evidence="3 9" id="KW-0808">Transferase</keyword>
<dbReference type="PROSITE" id="PS51679">
    <property type="entry name" value="SAM_MT_C5"/>
    <property type="match status" value="1"/>
</dbReference>
<evidence type="ECO:0000256" key="9">
    <source>
        <dbReference type="PROSITE-ProRule" id="PRU01016"/>
    </source>
</evidence>
<dbReference type="GO" id="GO:0003677">
    <property type="term" value="F:DNA binding"/>
    <property type="evidence" value="ECO:0007669"/>
    <property type="project" value="UniProtKB-KW"/>
</dbReference>
<evidence type="ECO:0000259" key="14">
    <source>
        <dbReference type="PROSITE" id="PS50013"/>
    </source>
</evidence>
<dbReference type="SUPFAM" id="SSF53335">
    <property type="entry name" value="S-adenosyl-L-methionine-dependent methyltransferases"/>
    <property type="match status" value="1"/>
</dbReference>
<dbReference type="Gene3D" id="3.90.120.10">
    <property type="entry name" value="DNA Methylase, subunit A, domain 2"/>
    <property type="match status" value="1"/>
</dbReference>
<keyword evidence="2 9" id="KW-0489">Methyltransferase</keyword>
<evidence type="ECO:0000259" key="15">
    <source>
        <dbReference type="PROSITE" id="PS51038"/>
    </source>
</evidence>
<dbReference type="InterPro" id="IPR029063">
    <property type="entry name" value="SAM-dependent_MTases_sf"/>
</dbReference>
<keyword evidence="17" id="KW-1185">Reference proteome</keyword>
<keyword evidence="4 9" id="KW-0949">S-adenosyl-L-methionine</keyword>
<feature type="region of interest" description="Disordered" evidence="12">
    <location>
        <begin position="24"/>
        <end position="60"/>
    </location>
</feature>